<sequence>MYINRATIVAYLLSIGIPVNPSELILIDSIGRIECSLSDKPDDSPVIIHKLDLLAAIKPDPRIYRFYEEVIAPDLVAERFEAIALPQAENPIWKVTIFGMSNPLAAKIREFLYTHKLADYSLIRNYPVLSDIDIYGINLRLLTGILVGFQIKADRFDLGADSNN</sequence>
<accession>A0A2T1BX29</accession>
<reference evidence="1 2" key="1">
    <citation type="submission" date="2018-02" db="EMBL/GenBank/DDBJ databases">
        <authorList>
            <person name="Cohen D.B."/>
            <person name="Kent A.D."/>
        </authorList>
    </citation>
    <scope>NUCLEOTIDE SEQUENCE [LARGE SCALE GENOMIC DNA]</scope>
    <source>
        <strain evidence="1 2">CCAP 1448/3</strain>
    </source>
</reference>
<protein>
    <submittedName>
        <fullName evidence="1">Uncharacterized protein</fullName>
    </submittedName>
</protein>
<evidence type="ECO:0000313" key="2">
    <source>
        <dbReference type="Proteomes" id="UP000238762"/>
    </source>
</evidence>
<keyword evidence="2" id="KW-1185">Reference proteome</keyword>
<gene>
    <name evidence="1" type="ORF">C7B64_23260</name>
</gene>
<dbReference type="RefSeq" id="WP_106291884.1">
    <property type="nucleotide sequence ID" value="NZ_CAWNTC010000010.1"/>
</dbReference>
<comment type="caution">
    <text evidence="1">The sequence shown here is derived from an EMBL/GenBank/DDBJ whole genome shotgun (WGS) entry which is preliminary data.</text>
</comment>
<name>A0A2T1BX29_9CYAN</name>
<organism evidence="1 2">
    <name type="scientific">Merismopedia glauca CCAP 1448/3</name>
    <dbReference type="NCBI Taxonomy" id="1296344"/>
    <lineage>
        <taxon>Bacteria</taxon>
        <taxon>Bacillati</taxon>
        <taxon>Cyanobacteriota</taxon>
        <taxon>Cyanophyceae</taxon>
        <taxon>Synechococcales</taxon>
        <taxon>Merismopediaceae</taxon>
        <taxon>Merismopedia</taxon>
    </lineage>
</organism>
<dbReference type="AlphaFoldDB" id="A0A2T1BX29"/>
<dbReference type="EMBL" id="PVWJ01000203">
    <property type="protein sequence ID" value="PSB00483.1"/>
    <property type="molecule type" value="Genomic_DNA"/>
</dbReference>
<reference evidence="1 2" key="2">
    <citation type="submission" date="2018-03" db="EMBL/GenBank/DDBJ databases">
        <title>The ancient ancestry and fast evolution of plastids.</title>
        <authorList>
            <person name="Moore K.R."/>
            <person name="Magnabosco C."/>
            <person name="Momper L."/>
            <person name="Gold D.A."/>
            <person name="Bosak T."/>
            <person name="Fournier G.P."/>
        </authorList>
    </citation>
    <scope>NUCLEOTIDE SEQUENCE [LARGE SCALE GENOMIC DNA]</scope>
    <source>
        <strain evidence="1 2">CCAP 1448/3</strain>
    </source>
</reference>
<evidence type="ECO:0000313" key="1">
    <source>
        <dbReference type="EMBL" id="PSB00483.1"/>
    </source>
</evidence>
<dbReference type="Proteomes" id="UP000238762">
    <property type="component" value="Unassembled WGS sequence"/>
</dbReference>
<proteinExistence type="predicted"/>